<evidence type="ECO:0000256" key="6">
    <source>
        <dbReference type="PIRSR" id="PIRSR600246-2"/>
    </source>
</evidence>
<evidence type="ECO:0000313" key="8">
    <source>
        <dbReference type="EMBL" id="CAA9518144.1"/>
    </source>
</evidence>
<evidence type="ECO:0000256" key="3">
    <source>
        <dbReference type="ARBA" id="ARBA00022813"/>
    </source>
</evidence>
<dbReference type="InterPro" id="IPR029055">
    <property type="entry name" value="Ntn_hydrolases_N"/>
</dbReference>
<dbReference type="GO" id="GO:0006508">
    <property type="term" value="P:proteolysis"/>
    <property type="evidence" value="ECO:0007669"/>
    <property type="project" value="UniProtKB-KW"/>
</dbReference>
<dbReference type="PANTHER" id="PTHR10188:SF6">
    <property type="entry name" value="N(4)-(BETA-N-ACETYLGLUCOSAMINYL)-L-ASPARAGINASE"/>
    <property type="match status" value="1"/>
</dbReference>
<dbReference type="AlphaFoldDB" id="A0A6J4TAX4"/>
<dbReference type="InterPro" id="IPR000246">
    <property type="entry name" value="Peptidase_T2"/>
</dbReference>
<name>A0A6J4TAX4_9BACT</name>
<keyword evidence="3" id="KW-0068">Autocatalytic cleavage</keyword>
<evidence type="ECO:0000256" key="5">
    <source>
        <dbReference type="PIRSR" id="PIRSR600246-1"/>
    </source>
</evidence>
<dbReference type="GO" id="GO:0004177">
    <property type="term" value="F:aminopeptidase activity"/>
    <property type="evidence" value="ECO:0007669"/>
    <property type="project" value="UniProtKB-KW"/>
</dbReference>
<dbReference type="EMBL" id="CADCVN010001096">
    <property type="protein sequence ID" value="CAA9518144.1"/>
    <property type="molecule type" value="Genomic_DNA"/>
</dbReference>
<reference evidence="8" key="1">
    <citation type="submission" date="2020-02" db="EMBL/GenBank/DDBJ databases">
        <authorList>
            <person name="Meier V. D."/>
        </authorList>
    </citation>
    <scope>NUCLEOTIDE SEQUENCE</scope>
    <source>
        <strain evidence="8">AVDCRST_MAG96</strain>
    </source>
</reference>
<organism evidence="8">
    <name type="scientific">uncultured Segetibacter sp</name>
    <dbReference type="NCBI Taxonomy" id="481133"/>
    <lineage>
        <taxon>Bacteria</taxon>
        <taxon>Pseudomonadati</taxon>
        <taxon>Bacteroidota</taxon>
        <taxon>Chitinophagia</taxon>
        <taxon>Chitinophagales</taxon>
        <taxon>Chitinophagaceae</taxon>
        <taxon>Segetibacter</taxon>
        <taxon>environmental samples</taxon>
    </lineage>
</organism>
<gene>
    <name evidence="8" type="ORF">AVDCRST_MAG96-2793</name>
</gene>
<sequence length="304" mass="32751">MPKIAIAVHGGAGPDSEYIQQNQPPYKQGIQAAIDAGYAVLEKGGRAVDAVEAAVNALENNHLFNAGRGAALNHRAEVEMCASIMDGSNLQSGAVAIVKQIKNPVSLAKAVMEKSRHLYLGGAGAKHFAEELGMEMETDAYFITDHAYEQYKEKKQELRQQGQMYNNKMHGTVGAVALDSHGNIAASTSTGGTECNYEGRIGDSSMAGSGNFANNKTCAVSATGDGEYNIQFVSAFHVSALIEYKGLKLKDACEYLIHEKCRNIKGDMGLIALNTSGEIAMVFNSDRMHRGWKTDEDQGHPEIY</sequence>
<dbReference type="Gene3D" id="3.60.20.30">
    <property type="entry name" value="(Glycosyl)asparaginase"/>
    <property type="match status" value="1"/>
</dbReference>
<evidence type="ECO:0000256" key="4">
    <source>
        <dbReference type="ARBA" id="ARBA00069124"/>
    </source>
</evidence>
<dbReference type="GO" id="GO:0016811">
    <property type="term" value="F:hydrolase activity, acting on carbon-nitrogen (but not peptide) bonds, in linear amides"/>
    <property type="evidence" value="ECO:0007669"/>
    <property type="project" value="UniProtKB-ARBA"/>
</dbReference>
<evidence type="ECO:0000256" key="1">
    <source>
        <dbReference type="ARBA" id="ARBA00022670"/>
    </source>
</evidence>
<keyword evidence="8" id="KW-0031">Aminopeptidase</keyword>
<proteinExistence type="predicted"/>
<keyword evidence="1" id="KW-0645">Protease</keyword>
<evidence type="ECO:0000256" key="7">
    <source>
        <dbReference type="PIRSR" id="PIRSR600246-3"/>
    </source>
</evidence>
<dbReference type="FunFam" id="3.60.20.30:FF:000001">
    <property type="entry name" value="Isoaspartyl peptidase/L-asparaginase"/>
    <property type="match status" value="1"/>
</dbReference>
<dbReference type="CDD" id="cd04701">
    <property type="entry name" value="Asparaginase_2"/>
    <property type="match status" value="1"/>
</dbReference>
<feature type="active site" description="Nucleophile" evidence="5">
    <location>
        <position position="172"/>
    </location>
</feature>
<protein>
    <recommendedName>
        <fullName evidence="4">Isoaspartyl peptidase</fullName>
    </recommendedName>
</protein>
<keyword evidence="2 8" id="KW-0378">Hydrolase</keyword>
<feature type="binding site" evidence="6">
    <location>
        <begin position="223"/>
        <end position="226"/>
    </location>
    <ligand>
        <name>substrate</name>
    </ligand>
</feature>
<accession>A0A6J4TAX4</accession>
<feature type="binding site" evidence="6">
    <location>
        <begin position="200"/>
        <end position="203"/>
    </location>
    <ligand>
        <name>substrate</name>
    </ligand>
</feature>
<dbReference type="Pfam" id="PF01112">
    <property type="entry name" value="Asparaginase_2"/>
    <property type="match status" value="1"/>
</dbReference>
<feature type="site" description="Cleavage; by autolysis" evidence="7">
    <location>
        <begin position="171"/>
        <end position="172"/>
    </location>
</feature>
<dbReference type="SUPFAM" id="SSF56235">
    <property type="entry name" value="N-terminal nucleophile aminohydrolases (Ntn hydrolases)"/>
    <property type="match status" value="1"/>
</dbReference>
<evidence type="ECO:0000256" key="2">
    <source>
        <dbReference type="ARBA" id="ARBA00022801"/>
    </source>
</evidence>
<dbReference type="PANTHER" id="PTHR10188">
    <property type="entry name" value="L-ASPARAGINASE"/>
    <property type="match status" value="1"/>
</dbReference>